<evidence type="ECO:0000313" key="1">
    <source>
        <dbReference type="EMBL" id="MBA0696377.1"/>
    </source>
</evidence>
<sequence length="102" mass="12552">MEPRRNKDISEHEWGIDEESDATIDRDNNIDRYLQRLQPYTFIEEQGFDPLMRNYKRIWEIATEREWTNFCLPPEEPKIIPIVQEFYVALKEREVTRPFYEL</sequence>
<comment type="caution">
    <text evidence="1">The sequence shown here is derived from an EMBL/GenBank/DDBJ whole genome shotgun (WGS) entry which is preliminary data.</text>
</comment>
<organism evidence="1 2">
    <name type="scientific">Gossypium aridum</name>
    <name type="common">American cotton</name>
    <name type="synonym">Erioxylum aridum</name>
    <dbReference type="NCBI Taxonomy" id="34290"/>
    <lineage>
        <taxon>Eukaryota</taxon>
        <taxon>Viridiplantae</taxon>
        <taxon>Streptophyta</taxon>
        <taxon>Embryophyta</taxon>
        <taxon>Tracheophyta</taxon>
        <taxon>Spermatophyta</taxon>
        <taxon>Magnoliopsida</taxon>
        <taxon>eudicotyledons</taxon>
        <taxon>Gunneridae</taxon>
        <taxon>Pentapetalae</taxon>
        <taxon>rosids</taxon>
        <taxon>malvids</taxon>
        <taxon>Malvales</taxon>
        <taxon>Malvaceae</taxon>
        <taxon>Malvoideae</taxon>
        <taxon>Gossypium</taxon>
    </lineage>
</organism>
<proteinExistence type="predicted"/>
<reference evidence="1 2" key="1">
    <citation type="journal article" date="2019" name="Genome Biol. Evol.">
        <title>Insights into the evolution of the New World diploid cottons (Gossypium, subgenus Houzingenia) based on genome sequencing.</title>
        <authorList>
            <person name="Grover C.E."/>
            <person name="Arick M.A. 2nd"/>
            <person name="Thrash A."/>
            <person name="Conover J.L."/>
            <person name="Sanders W.S."/>
            <person name="Peterson D.G."/>
            <person name="Frelichowski J.E."/>
            <person name="Scheffler J.A."/>
            <person name="Scheffler B.E."/>
            <person name="Wendel J.F."/>
        </authorList>
    </citation>
    <scope>NUCLEOTIDE SEQUENCE [LARGE SCALE GENOMIC DNA]</scope>
    <source>
        <strain evidence="1">185</strain>
        <tissue evidence="1">Leaf</tissue>
    </source>
</reference>
<dbReference type="EMBL" id="JABFAA010000011">
    <property type="protein sequence ID" value="MBA0696377.1"/>
    <property type="molecule type" value="Genomic_DNA"/>
</dbReference>
<name>A0A7J8Y9Z5_GOSAI</name>
<keyword evidence="2" id="KW-1185">Reference proteome</keyword>
<gene>
    <name evidence="1" type="ORF">Goari_002931</name>
</gene>
<dbReference type="AlphaFoldDB" id="A0A7J8Y9Z5"/>
<protein>
    <submittedName>
        <fullName evidence="1">Uncharacterized protein</fullName>
    </submittedName>
</protein>
<evidence type="ECO:0000313" key="2">
    <source>
        <dbReference type="Proteomes" id="UP000593577"/>
    </source>
</evidence>
<accession>A0A7J8Y9Z5</accession>
<dbReference type="Proteomes" id="UP000593577">
    <property type="component" value="Unassembled WGS sequence"/>
</dbReference>